<accession>A0ABY0IGP5</accession>
<sequence length="382" mass="44444">MSLREIKQKQLPQKAKQMLAHFIRFNKEMNFDFSAPIVVACSGGLDSIALTHLLLMAGANVRLIHVDHGTREEIRAERHLVRNFAHKYQIPMKSLKVELSLNDGNFEAQARKLRYDILKNDLENDELLVTGHHLDDCFEWSLLQQFKSQGKDIDLGIPYRNGRVYRPLFAFSKKHILKYAKLAKLTWLEDYSNEDIRFERNHIRKIVKESISSRWPGYLKHYCERMNRMKKIKEGLEDKNYKIIKRKWGILIKHHGCVDENLKKTILSQASTTRGKTYKQFNELEGLINSPRLGPLDFSGGIRVYAFGPYLAVVKKGCKLEFLNNKTTQIPEGVPFLSNNTNAKHSLKKTPLENSTLRKIFSEIKQPVHYSWRKAGKVLVWL</sequence>
<comment type="subcellular location">
    <subcellularLocation>
        <location evidence="6">Cytoplasm</location>
    </subcellularLocation>
</comment>
<comment type="similarity">
    <text evidence="6">Belongs to the tRNA(Ile)-lysidine synthase family.</text>
</comment>
<evidence type="ECO:0000313" key="9">
    <source>
        <dbReference type="Proteomes" id="UP000443582"/>
    </source>
</evidence>
<dbReference type="Gene3D" id="3.40.50.620">
    <property type="entry name" value="HUPs"/>
    <property type="match status" value="1"/>
</dbReference>
<keyword evidence="9" id="KW-1185">Reference proteome</keyword>
<evidence type="ECO:0000256" key="4">
    <source>
        <dbReference type="ARBA" id="ARBA00022840"/>
    </source>
</evidence>
<keyword evidence="1 6" id="KW-0436">Ligase</keyword>
<dbReference type="InterPro" id="IPR011063">
    <property type="entry name" value="TilS/TtcA_N"/>
</dbReference>
<dbReference type="InterPro" id="IPR012795">
    <property type="entry name" value="tRNA_Ile_lys_synt_N"/>
</dbReference>
<dbReference type="InterPro" id="IPR012094">
    <property type="entry name" value="tRNA_Ile_lys_synt"/>
</dbReference>
<evidence type="ECO:0000256" key="2">
    <source>
        <dbReference type="ARBA" id="ARBA00022694"/>
    </source>
</evidence>
<dbReference type="RefSeq" id="WP_115362772.1">
    <property type="nucleotide sequence ID" value="NZ_QDKL01000003.1"/>
</dbReference>
<proteinExistence type="inferred from homology"/>
<comment type="function">
    <text evidence="6">Ligates lysine onto the cytidine present at position 34 of the AUA codon-specific tRNA(Ile) that contains the anticodon CAU, in an ATP-dependent manner. Cytidine is converted to lysidine, thus changing the amino acid specificity of the tRNA from methionine to isoleucine.</text>
</comment>
<evidence type="ECO:0000313" key="8">
    <source>
        <dbReference type="EMBL" id="RZF20694.1"/>
    </source>
</evidence>
<dbReference type="InterPro" id="IPR014729">
    <property type="entry name" value="Rossmann-like_a/b/a_fold"/>
</dbReference>
<dbReference type="HAMAP" id="MF_01161">
    <property type="entry name" value="tRNA_Ile_lys_synt"/>
    <property type="match status" value="1"/>
</dbReference>
<comment type="catalytic activity">
    <reaction evidence="5 6">
        <text>cytidine(34) in tRNA(Ile2) + L-lysine + ATP = lysidine(34) in tRNA(Ile2) + AMP + diphosphate + H(+)</text>
        <dbReference type="Rhea" id="RHEA:43744"/>
        <dbReference type="Rhea" id="RHEA-COMP:10625"/>
        <dbReference type="Rhea" id="RHEA-COMP:10670"/>
        <dbReference type="ChEBI" id="CHEBI:15378"/>
        <dbReference type="ChEBI" id="CHEBI:30616"/>
        <dbReference type="ChEBI" id="CHEBI:32551"/>
        <dbReference type="ChEBI" id="CHEBI:33019"/>
        <dbReference type="ChEBI" id="CHEBI:82748"/>
        <dbReference type="ChEBI" id="CHEBI:83665"/>
        <dbReference type="ChEBI" id="CHEBI:456215"/>
        <dbReference type="EC" id="6.3.4.19"/>
    </reaction>
</comment>
<reference evidence="9" key="1">
    <citation type="journal article" date="2019" name="Int. J. Syst. Evol. Microbiol.">
        <title>Halobacteriovorax valvorus sp. nov., a novel prokaryotic predator isolated from coastal seawater of China.</title>
        <authorList>
            <person name="Chen M.-X."/>
        </authorList>
    </citation>
    <scope>NUCLEOTIDE SEQUENCE [LARGE SCALE GENOMIC DNA]</scope>
    <source>
        <strain evidence="9">BL9</strain>
    </source>
</reference>
<comment type="caution">
    <text evidence="8">The sequence shown here is derived from an EMBL/GenBank/DDBJ whole genome shotgun (WGS) entry which is preliminary data.</text>
</comment>
<keyword evidence="3 6" id="KW-0547">Nucleotide-binding</keyword>
<keyword evidence="4 6" id="KW-0067">ATP-binding</keyword>
<feature type="domain" description="tRNA(Ile)-lysidine/2-thiocytidine synthase N-terminal" evidence="7">
    <location>
        <begin position="37"/>
        <end position="205"/>
    </location>
</feature>
<gene>
    <name evidence="6 8" type="primary">tilS</name>
    <name evidence="8" type="ORF">DAY19_11960</name>
</gene>
<dbReference type="Proteomes" id="UP000443582">
    <property type="component" value="Unassembled WGS sequence"/>
</dbReference>
<evidence type="ECO:0000259" key="7">
    <source>
        <dbReference type="Pfam" id="PF01171"/>
    </source>
</evidence>
<organism evidence="8 9">
    <name type="scientific">Halobacteriovorax vibrionivorans</name>
    <dbReference type="NCBI Taxonomy" id="2152716"/>
    <lineage>
        <taxon>Bacteria</taxon>
        <taxon>Pseudomonadati</taxon>
        <taxon>Bdellovibrionota</taxon>
        <taxon>Bacteriovoracia</taxon>
        <taxon>Bacteriovoracales</taxon>
        <taxon>Halobacteriovoraceae</taxon>
        <taxon>Halobacteriovorax</taxon>
    </lineage>
</organism>
<dbReference type="SUPFAM" id="SSF52402">
    <property type="entry name" value="Adenine nucleotide alpha hydrolases-like"/>
    <property type="match status" value="1"/>
</dbReference>
<evidence type="ECO:0000256" key="1">
    <source>
        <dbReference type="ARBA" id="ARBA00022598"/>
    </source>
</evidence>
<feature type="binding site" evidence="6">
    <location>
        <begin position="42"/>
        <end position="47"/>
    </location>
    <ligand>
        <name>ATP</name>
        <dbReference type="ChEBI" id="CHEBI:30616"/>
    </ligand>
</feature>
<dbReference type="NCBIfam" id="TIGR02432">
    <property type="entry name" value="lysidine_TilS_N"/>
    <property type="match status" value="1"/>
</dbReference>
<keyword evidence="2 6" id="KW-0819">tRNA processing</keyword>
<evidence type="ECO:0000256" key="3">
    <source>
        <dbReference type="ARBA" id="ARBA00022741"/>
    </source>
</evidence>
<dbReference type="EMBL" id="QDKL01000003">
    <property type="protein sequence ID" value="RZF20694.1"/>
    <property type="molecule type" value="Genomic_DNA"/>
</dbReference>
<dbReference type="PANTHER" id="PTHR43033">
    <property type="entry name" value="TRNA(ILE)-LYSIDINE SYNTHASE-RELATED"/>
    <property type="match status" value="1"/>
</dbReference>
<comment type="domain">
    <text evidence="6">The N-terminal region contains the highly conserved SGGXDS motif, predicted to be a P-loop motif involved in ATP binding.</text>
</comment>
<dbReference type="PANTHER" id="PTHR43033:SF1">
    <property type="entry name" value="TRNA(ILE)-LYSIDINE SYNTHASE-RELATED"/>
    <property type="match status" value="1"/>
</dbReference>
<evidence type="ECO:0000256" key="5">
    <source>
        <dbReference type="ARBA" id="ARBA00048539"/>
    </source>
</evidence>
<protein>
    <recommendedName>
        <fullName evidence="6">tRNA(Ile)-lysidine synthase</fullName>
        <ecNumber evidence="6">6.3.4.19</ecNumber>
    </recommendedName>
    <alternativeName>
        <fullName evidence="6">tRNA(Ile)-2-lysyl-cytidine synthase</fullName>
    </alternativeName>
    <alternativeName>
        <fullName evidence="6">tRNA(Ile)-lysidine synthetase</fullName>
    </alternativeName>
</protein>
<dbReference type="EC" id="6.3.4.19" evidence="6"/>
<evidence type="ECO:0000256" key="6">
    <source>
        <dbReference type="HAMAP-Rule" id="MF_01161"/>
    </source>
</evidence>
<dbReference type="CDD" id="cd01992">
    <property type="entry name" value="TilS_N"/>
    <property type="match status" value="1"/>
</dbReference>
<keyword evidence="6" id="KW-0963">Cytoplasm</keyword>
<name>A0ABY0IGP5_9BACT</name>
<dbReference type="Pfam" id="PF01171">
    <property type="entry name" value="ATP_bind_3"/>
    <property type="match status" value="1"/>
</dbReference>